<evidence type="ECO:0000313" key="3">
    <source>
        <dbReference type="EMBL" id="CAD9266968.1"/>
    </source>
</evidence>
<dbReference type="EMBL" id="HBGJ01040288">
    <property type="protein sequence ID" value="CAD9266968.1"/>
    <property type="molecule type" value="Transcribed_RNA"/>
</dbReference>
<feature type="compositionally biased region" description="Low complexity" evidence="1">
    <location>
        <begin position="120"/>
        <end position="130"/>
    </location>
</feature>
<evidence type="ECO:0000313" key="4">
    <source>
        <dbReference type="EMBL" id="CAD9266969.1"/>
    </source>
</evidence>
<accession>A0A6U4K5P0</accession>
<evidence type="ECO:0000256" key="1">
    <source>
        <dbReference type="SAM" id="MobiDB-lite"/>
    </source>
</evidence>
<feature type="domain" description="Rad60/SUMO-like" evidence="2">
    <location>
        <begin position="343"/>
        <end position="413"/>
    </location>
</feature>
<dbReference type="SUPFAM" id="SSF54236">
    <property type="entry name" value="Ubiquitin-like"/>
    <property type="match status" value="1"/>
</dbReference>
<dbReference type="InterPro" id="IPR029071">
    <property type="entry name" value="Ubiquitin-like_domsf"/>
</dbReference>
<dbReference type="Pfam" id="PF11976">
    <property type="entry name" value="Rad60-SLD"/>
    <property type="match status" value="1"/>
</dbReference>
<proteinExistence type="predicted"/>
<protein>
    <recommendedName>
        <fullName evidence="2">Rad60/SUMO-like domain-containing protein</fullName>
    </recommendedName>
</protein>
<dbReference type="EMBL" id="HBGJ01040289">
    <property type="protein sequence ID" value="CAD9266969.1"/>
    <property type="molecule type" value="Transcribed_RNA"/>
</dbReference>
<gene>
    <name evidence="3" type="ORF">PPAR1163_LOCUS25394</name>
    <name evidence="4" type="ORF">PPAR1163_LOCUS25395</name>
    <name evidence="5" type="ORF">PPAR1163_LOCUS25396</name>
</gene>
<feature type="compositionally biased region" description="Basic residues" evidence="1">
    <location>
        <begin position="50"/>
        <end position="67"/>
    </location>
</feature>
<organism evidence="5">
    <name type="scientific">Phaeomonas parva</name>
    <dbReference type="NCBI Taxonomy" id="124430"/>
    <lineage>
        <taxon>Eukaryota</taxon>
        <taxon>Sar</taxon>
        <taxon>Stramenopiles</taxon>
        <taxon>Ochrophyta</taxon>
        <taxon>Pinguiophyceae</taxon>
        <taxon>Pinguiochrysidales</taxon>
        <taxon>Pinguiochrysidaceae</taxon>
        <taxon>Phaeomonas</taxon>
    </lineage>
</organism>
<feature type="region of interest" description="Disordered" evidence="1">
    <location>
        <begin position="22"/>
        <end position="130"/>
    </location>
</feature>
<dbReference type="EMBL" id="HBGJ01040290">
    <property type="protein sequence ID" value="CAD9266970.1"/>
    <property type="molecule type" value="Transcribed_RNA"/>
</dbReference>
<feature type="compositionally biased region" description="Basic and acidic residues" evidence="1">
    <location>
        <begin position="85"/>
        <end position="96"/>
    </location>
</feature>
<sequence length="416" mass="45082">MATSSQSTTASSMSDGIFEHAFVPFQRDSDGGSSSDESVEAINAPLSRAGKGRSTGRRKRRSTPAKRRVQEEKEMVLLLSSDDESPTKKAKSEKAATKKRGKGKQKKGGKKGGRGKKKTGAVPDPAAAAVTSDDDDVVELVPVTLDEAKVRAEALAEMQVELARVEPVKLQETEAEKLGKTICQKLNANKENMARTRSELKSQMEFRPATLRTSSPERRAEVERLEDRMFTVRLAPCLRTTAIGLKAKRVDIKGIKTGQDFIDFIKGDKIIERKGLVVKTVEVKFATGTFVMPPEMSVAEAVHKAHRSDAATMKTVPAIYTVDVQGDEVGVDVVSTALPGSLTVVVQAGAKDVENIPLHPSEPFSILFERYCAKKGLDVANCKFTFDGDAVAPTAKMADLDAFEEGDKIDVRVKSS</sequence>
<reference evidence="5" key="1">
    <citation type="submission" date="2021-01" db="EMBL/GenBank/DDBJ databases">
        <authorList>
            <person name="Corre E."/>
            <person name="Pelletier E."/>
            <person name="Niang G."/>
            <person name="Scheremetjew M."/>
            <person name="Finn R."/>
            <person name="Kale V."/>
            <person name="Holt S."/>
            <person name="Cochrane G."/>
            <person name="Meng A."/>
            <person name="Brown T."/>
            <person name="Cohen L."/>
        </authorList>
    </citation>
    <scope>NUCLEOTIDE SEQUENCE</scope>
    <source>
        <strain evidence="5">CCMP2877</strain>
    </source>
</reference>
<dbReference type="CDD" id="cd01763">
    <property type="entry name" value="Ubl_SUMO_like"/>
    <property type="match status" value="1"/>
</dbReference>
<feature type="compositionally biased region" description="Basic residues" evidence="1">
    <location>
        <begin position="97"/>
        <end position="119"/>
    </location>
</feature>
<dbReference type="InterPro" id="IPR022617">
    <property type="entry name" value="Rad60/SUMO-like_dom"/>
</dbReference>
<name>A0A6U4K5P0_9STRA</name>
<evidence type="ECO:0000259" key="2">
    <source>
        <dbReference type="Pfam" id="PF11976"/>
    </source>
</evidence>
<dbReference type="Gene3D" id="3.10.20.90">
    <property type="entry name" value="Phosphatidylinositol 3-kinase Catalytic Subunit, Chain A, domain 1"/>
    <property type="match status" value="1"/>
</dbReference>
<evidence type="ECO:0000313" key="5">
    <source>
        <dbReference type="EMBL" id="CAD9266970.1"/>
    </source>
</evidence>
<dbReference type="AlphaFoldDB" id="A0A6U4K5P0"/>